<dbReference type="HOGENOM" id="CLU_427040_0_0_1"/>
<evidence type="ECO:0000313" key="1">
    <source>
        <dbReference type="EMBL" id="KHO11708.1"/>
    </source>
</evidence>
<accession>A0A0B2XA47</accession>
<evidence type="ECO:0008006" key="3">
    <source>
        <dbReference type="Google" id="ProtNLM"/>
    </source>
</evidence>
<dbReference type="Gene3D" id="2.180.10.10">
    <property type="entry name" value="RHS repeat-associated core"/>
    <property type="match status" value="2"/>
</dbReference>
<dbReference type="Proteomes" id="UP000002498">
    <property type="component" value="Unassembled WGS sequence"/>
</dbReference>
<name>A0A0B2XA47_METRA</name>
<evidence type="ECO:0000313" key="2">
    <source>
        <dbReference type="Proteomes" id="UP000002498"/>
    </source>
</evidence>
<dbReference type="GeneID" id="19264936"/>
<protein>
    <recommendedName>
        <fullName evidence="3">RHS repeat-associated core domain protein</fullName>
    </recommendedName>
</protein>
<dbReference type="EMBL" id="ADNJ02000001">
    <property type="protein sequence ID" value="KHO11708.1"/>
    <property type="molecule type" value="Genomic_DNA"/>
</dbReference>
<dbReference type="OrthoDB" id="5426877at2759"/>
<reference evidence="1 2" key="2">
    <citation type="journal article" date="2014" name="Proc. Natl. Acad. Sci. U.S.A.">
        <title>Trajectory and genomic determinants of fungal-pathogen speciation and host adaptation.</title>
        <authorList>
            <person name="Hu X."/>
            <person name="Xiao G."/>
            <person name="Zheng P."/>
            <person name="Shang Y."/>
            <person name="Su Y."/>
            <person name="Zhang X."/>
            <person name="Liu X."/>
            <person name="Zhan S."/>
            <person name="St Leger R.J."/>
            <person name="Wang C."/>
        </authorList>
    </citation>
    <scope>GENOME REANNOTATION</scope>
    <source>
        <strain evidence="2">ARSEF 23 / ATCC MYA-3075</strain>
    </source>
</reference>
<dbReference type="KEGG" id="maj:MAA_10652"/>
<dbReference type="RefSeq" id="XP_011410672.1">
    <property type="nucleotide sequence ID" value="XM_011412370.1"/>
</dbReference>
<sequence>MEVLAAQFQGGGYVELNGEEGKRWAQSSRSIFGDDDRGHRLKAARTSFFIPSGEVDAYGNTSTVELDQYYLLAKKTANAMGSTMSTVSDYAKLASIMTIDANGNRVQTAPDPLGRAVGVAVLGNQGDSTGNSLDGFKGEVDQQTLDAFFTTPYGDTARSLLAKVSQRTIYDIDSYRRSGVPSRAGVSVPWPGWTSYQSQIRRSGWVYCVHAAYNIAGRFAALMSFKKDDTGAATSSTKSIKYNANGMITDLMYGDKTRSTKTYDEQTQRLVATRTIRTTYNATKDTAKIVVNDSDSTQEYHYDCLGQLVQATGRIQVDSQSKHLTPYSFNDGKPAGDSKTIRYTETYAYDKAGNMLTMSNTPNTAGHTGWTRTYTYAEQSCITAWETGNRLTCTGVGKVTEGYKYEGDAGRQGCMTYIPGYSHLSWNDDDRLHSFSTQNVGADSGNIPEMTWARIFNICPWGTSADPMSVVDGLNLFAYVRNDPINFDDPGGTIKNRKYNRSLSESSSHEQAAGSSGTFSSLRDIPATVARRLGSSLFDANPPPPVASGFIRLHQAVARDGSGARASAEAHANHLMRADKKALIHMDVPESVLASGTAGVHNYGPEARAQWRERVRYFWASDERLAQEINKITARTKSNPP</sequence>
<dbReference type="AlphaFoldDB" id="A0A0B2XA47"/>
<keyword evidence="2" id="KW-1185">Reference proteome</keyword>
<proteinExistence type="predicted"/>
<gene>
    <name evidence="1" type="ORF">MAA_10652</name>
</gene>
<comment type="caution">
    <text evidence="1">The sequence shown here is derived from an EMBL/GenBank/DDBJ whole genome shotgun (WGS) entry which is preliminary data.</text>
</comment>
<reference evidence="1 2" key="1">
    <citation type="journal article" date="2011" name="PLoS Genet.">
        <title>Genome sequencing and comparative transcriptomics of the model entomopathogenic fungi Metarhizium anisopliae and M. acridum.</title>
        <authorList>
            <person name="Gao Q."/>
            <person name="Jin K."/>
            <person name="Ying S.H."/>
            <person name="Zhang Y."/>
            <person name="Xiao G."/>
            <person name="Shang Y."/>
            <person name="Duan Z."/>
            <person name="Hu X."/>
            <person name="Xie X.Q."/>
            <person name="Zhou G."/>
            <person name="Peng G."/>
            <person name="Luo Z."/>
            <person name="Huang W."/>
            <person name="Wang B."/>
            <person name="Fang W."/>
            <person name="Wang S."/>
            <person name="Zhong Y."/>
            <person name="Ma L.J."/>
            <person name="St Leger R.J."/>
            <person name="Zhao G.P."/>
            <person name="Pei Y."/>
            <person name="Feng M.G."/>
            <person name="Xia Y."/>
            <person name="Wang C."/>
        </authorList>
    </citation>
    <scope>NUCLEOTIDE SEQUENCE [LARGE SCALE GENOMIC DNA]</scope>
    <source>
        <strain evidence="2">ARSEF 23 / ATCC MYA-3075</strain>
    </source>
</reference>
<organism evidence="1 2">
    <name type="scientific">Metarhizium robertsii (strain ARSEF 23 / ATCC MYA-3075)</name>
    <name type="common">Metarhizium anisopliae (strain ARSEF 23)</name>
    <dbReference type="NCBI Taxonomy" id="655844"/>
    <lineage>
        <taxon>Eukaryota</taxon>
        <taxon>Fungi</taxon>
        <taxon>Dikarya</taxon>
        <taxon>Ascomycota</taxon>
        <taxon>Pezizomycotina</taxon>
        <taxon>Sordariomycetes</taxon>
        <taxon>Hypocreomycetidae</taxon>
        <taxon>Hypocreales</taxon>
        <taxon>Clavicipitaceae</taxon>
        <taxon>Metarhizium</taxon>
    </lineage>
</organism>